<evidence type="ECO:0000313" key="4">
    <source>
        <dbReference type="Proteomes" id="UP000029391"/>
    </source>
</evidence>
<proteinExistence type="predicted"/>
<evidence type="ECO:0000259" key="2">
    <source>
        <dbReference type="SMART" id="SM00333"/>
    </source>
</evidence>
<protein>
    <recommendedName>
        <fullName evidence="2">Tudor domain-containing protein</fullName>
    </recommendedName>
</protein>
<feature type="domain" description="Tudor" evidence="2">
    <location>
        <begin position="21"/>
        <end position="77"/>
    </location>
</feature>
<keyword evidence="4" id="KW-1185">Reference proteome</keyword>
<dbReference type="SMART" id="SM00333">
    <property type="entry name" value="TUDOR"/>
    <property type="match status" value="2"/>
</dbReference>
<feature type="chain" id="PRO_5005163259" description="Tudor domain-containing protein" evidence="1">
    <location>
        <begin position="23"/>
        <end position="128"/>
    </location>
</feature>
<gene>
    <name evidence="3" type="ORF">P873_12105</name>
</gene>
<accession>A0A091BCC8</accession>
<dbReference type="InterPro" id="IPR041297">
    <property type="entry name" value="Crb2_Tudor"/>
</dbReference>
<evidence type="ECO:0000313" key="3">
    <source>
        <dbReference type="EMBL" id="KFN49192.1"/>
    </source>
</evidence>
<organism evidence="3 4">
    <name type="scientific">Arenimonas composti TR7-09 = DSM 18010</name>
    <dbReference type="NCBI Taxonomy" id="1121013"/>
    <lineage>
        <taxon>Bacteria</taxon>
        <taxon>Pseudomonadati</taxon>
        <taxon>Pseudomonadota</taxon>
        <taxon>Gammaproteobacteria</taxon>
        <taxon>Lysobacterales</taxon>
        <taxon>Lysobacteraceae</taxon>
        <taxon>Arenimonas</taxon>
    </lineage>
</organism>
<sequence>MKTAIHSLPVLLLLLVAVGASAQAPGDRVLALWPADGMWYPARVEARAGDEVQVAYDDGDVGTVRADQFVPLHWEAGSTLQCNWRNRGRYYPGVVERIDGERIEFRYDDGDRETMTISRCRSLPPLER</sequence>
<dbReference type="InterPro" id="IPR002999">
    <property type="entry name" value="Tudor"/>
</dbReference>
<dbReference type="RefSeq" id="WP_026817379.1">
    <property type="nucleotide sequence ID" value="NZ_AUFF01000008.1"/>
</dbReference>
<reference evidence="3 4" key="1">
    <citation type="submission" date="2013-09" db="EMBL/GenBank/DDBJ databases">
        <title>Genome sequencing of Arenimonas composti.</title>
        <authorList>
            <person name="Chen F."/>
            <person name="Wang G."/>
        </authorList>
    </citation>
    <scope>NUCLEOTIDE SEQUENCE [LARGE SCALE GENOMIC DNA]</scope>
    <source>
        <strain evidence="3 4">TR7-09</strain>
    </source>
</reference>
<dbReference type="Pfam" id="PF18115">
    <property type="entry name" value="Tudor_3"/>
    <property type="match status" value="1"/>
</dbReference>
<comment type="caution">
    <text evidence="3">The sequence shown here is derived from an EMBL/GenBank/DDBJ whole genome shotgun (WGS) entry which is preliminary data.</text>
</comment>
<feature type="signal peptide" evidence="1">
    <location>
        <begin position="1"/>
        <end position="22"/>
    </location>
</feature>
<evidence type="ECO:0000256" key="1">
    <source>
        <dbReference type="SAM" id="SignalP"/>
    </source>
</evidence>
<dbReference type="Proteomes" id="UP000029391">
    <property type="component" value="Unassembled WGS sequence"/>
</dbReference>
<name>A0A091BCC8_9GAMM</name>
<dbReference type="eggNOG" id="ENOG5031A5B">
    <property type="taxonomic scope" value="Bacteria"/>
</dbReference>
<dbReference type="SUPFAM" id="SSF63748">
    <property type="entry name" value="Tudor/PWWP/MBT"/>
    <property type="match status" value="1"/>
</dbReference>
<feature type="domain" description="Tudor" evidence="2">
    <location>
        <begin position="78"/>
        <end position="128"/>
    </location>
</feature>
<dbReference type="Gene3D" id="2.30.30.140">
    <property type="match status" value="2"/>
</dbReference>
<dbReference type="EMBL" id="AWXU01000040">
    <property type="protein sequence ID" value="KFN49192.1"/>
    <property type="molecule type" value="Genomic_DNA"/>
</dbReference>
<dbReference type="OrthoDB" id="291633at2"/>
<dbReference type="AlphaFoldDB" id="A0A091BCC8"/>
<keyword evidence="1" id="KW-0732">Signal</keyword>
<dbReference type="CDD" id="cd04508">
    <property type="entry name" value="Tudor_SF"/>
    <property type="match status" value="1"/>
</dbReference>